<name>A0A0E9SZF1_ANGAN</name>
<accession>A0A0E9SZF1</accession>
<dbReference type="EMBL" id="GBXM01062709">
    <property type="protein sequence ID" value="JAH45868.1"/>
    <property type="molecule type" value="Transcribed_RNA"/>
</dbReference>
<protein>
    <submittedName>
        <fullName evidence="1">Uncharacterized protein</fullName>
    </submittedName>
</protein>
<reference evidence="1" key="1">
    <citation type="submission" date="2014-11" db="EMBL/GenBank/DDBJ databases">
        <authorList>
            <person name="Amaro Gonzalez C."/>
        </authorList>
    </citation>
    <scope>NUCLEOTIDE SEQUENCE</scope>
</reference>
<proteinExistence type="predicted"/>
<reference evidence="1" key="2">
    <citation type="journal article" date="2015" name="Fish Shellfish Immunol.">
        <title>Early steps in the European eel (Anguilla anguilla)-Vibrio vulnificus interaction in the gills: Role of the RtxA13 toxin.</title>
        <authorList>
            <person name="Callol A."/>
            <person name="Pajuelo D."/>
            <person name="Ebbesson L."/>
            <person name="Teles M."/>
            <person name="MacKenzie S."/>
            <person name="Amaro C."/>
        </authorList>
    </citation>
    <scope>NUCLEOTIDE SEQUENCE</scope>
</reference>
<evidence type="ECO:0000313" key="1">
    <source>
        <dbReference type="EMBL" id="JAH45868.1"/>
    </source>
</evidence>
<dbReference type="AlphaFoldDB" id="A0A0E9SZF1"/>
<organism evidence="1">
    <name type="scientific">Anguilla anguilla</name>
    <name type="common">European freshwater eel</name>
    <name type="synonym">Muraena anguilla</name>
    <dbReference type="NCBI Taxonomy" id="7936"/>
    <lineage>
        <taxon>Eukaryota</taxon>
        <taxon>Metazoa</taxon>
        <taxon>Chordata</taxon>
        <taxon>Craniata</taxon>
        <taxon>Vertebrata</taxon>
        <taxon>Euteleostomi</taxon>
        <taxon>Actinopterygii</taxon>
        <taxon>Neopterygii</taxon>
        <taxon>Teleostei</taxon>
        <taxon>Anguilliformes</taxon>
        <taxon>Anguillidae</taxon>
        <taxon>Anguilla</taxon>
    </lineage>
</organism>
<sequence>MFQGEINPRALKILQYQH</sequence>